<feature type="compositionally biased region" description="Low complexity" evidence="1">
    <location>
        <begin position="8"/>
        <end position="31"/>
    </location>
</feature>
<protein>
    <submittedName>
        <fullName evidence="2">Uncharacterized protein</fullName>
    </submittedName>
</protein>
<gene>
    <name evidence="2" type="ORF">Adt_39457</name>
</gene>
<reference evidence="3" key="1">
    <citation type="submission" date="2024-07" db="EMBL/GenBank/DDBJ databases">
        <title>Two chromosome-level genome assemblies of Korean endemic species Abeliophyllum distichum and Forsythia ovata (Oleaceae).</title>
        <authorList>
            <person name="Jang H."/>
        </authorList>
    </citation>
    <scope>NUCLEOTIDE SEQUENCE [LARGE SCALE GENOMIC DNA]</scope>
</reference>
<organism evidence="2 3">
    <name type="scientific">Abeliophyllum distichum</name>
    <dbReference type="NCBI Taxonomy" id="126358"/>
    <lineage>
        <taxon>Eukaryota</taxon>
        <taxon>Viridiplantae</taxon>
        <taxon>Streptophyta</taxon>
        <taxon>Embryophyta</taxon>
        <taxon>Tracheophyta</taxon>
        <taxon>Spermatophyta</taxon>
        <taxon>Magnoliopsida</taxon>
        <taxon>eudicotyledons</taxon>
        <taxon>Gunneridae</taxon>
        <taxon>Pentapetalae</taxon>
        <taxon>asterids</taxon>
        <taxon>lamiids</taxon>
        <taxon>Lamiales</taxon>
        <taxon>Oleaceae</taxon>
        <taxon>Forsythieae</taxon>
        <taxon>Abeliophyllum</taxon>
    </lineage>
</organism>
<evidence type="ECO:0000313" key="2">
    <source>
        <dbReference type="EMBL" id="KAL2471321.1"/>
    </source>
</evidence>
<name>A0ABD1Q539_9LAMI</name>
<dbReference type="Proteomes" id="UP001604336">
    <property type="component" value="Unassembled WGS sequence"/>
</dbReference>
<sequence length="107" mass="11759">MGWPVLPSATRSGTRTKRSSSSPSRAFTPASFSTVARRPHSSLAMFYPLDQSLKVPLFAMLSTMWVIVEFSPGHPRTSLLLSPTTRIMEPQGASFDCYYKATDGKEG</sequence>
<proteinExistence type="predicted"/>
<dbReference type="AlphaFoldDB" id="A0ABD1Q539"/>
<dbReference type="EMBL" id="JBFOLK010000012">
    <property type="protein sequence ID" value="KAL2471321.1"/>
    <property type="molecule type" value="Genomic_DNA"/>
</dbReference>
<evidence type="ECO:0000256" key="1">
    <source>
        <dbReference type="SAM" id="MobiDB-lite"/>
    </source>
</evidence>
<keyword evidence="3" id="KW-1185">Reference proteome</keyword>
<comment type="caution">
    <text evidence="2">The sequence shown here is derived from an EMBL/GenBank/DDBJ whole genome shotgun (WGS) entry which is preliminary data.</text>
</comment>
<feature type="region of interest" description="Disordered" evidence="1">
    <location>
        <begin position="1"/>
        <end position="31"/>
    </location>
</feature>
<accession>A0ABD1Q539</accession>
<evidence type="ECO:0000313" key="3">
    <source>
        <dbReference type="Proteomes" id="UP001604336"/>
    </source>
</evidence>